<gene>
    <name evidence="2" type="ORF">CYL18_00185</name>
</gene>
<dbReference type="Proteomes" id="UP000239663">
    <property type="component" value="Unassembled WGS sequence"/>
</dbReference>
<evidence type="ECO:0000313" key="3">
    <source>
        <dbReference type="Proteomes" id="UP000239663"/>
    </source>
</evidence>
<keyword evidence="1" id="KW-0472">Membrane</keyword>
<reference evidence="2 3" key="1">
    <citation type="submission" date="2017-12" db="EMBL/GenBank/DDBJ databases">
        <title>Taxonomic description and draft genome of Pradoshia cofamensis Gen. nov., sp. nov., a thermotolerant bacillale isolated from anterior gut of earthworm Eisenia fetida.</title>
        <authorList>
            <person name="Saha T."/>
            <person name="Chakraborty R."/>
        </authorList>
    </citation>
    <scope>NUCLEOTIDE SEQUENCE [LARGE SCALE GENOMIC DNA]</scope>
    <source>
        <strain evidence="2 3">EAG3</strain>
    </source>
</reference>
<keyword evidence="1" id="KW-0812">Transmembrane</keyword>
<keyword evidence="3" id="KW-1185">Reference proteome</keyword>
<protein>
    <submittedName>
        <fullName evidence="2">Uncharacterized protein</fullName>
    </submittedName>
</protein>
<dbReference type="AlphaFoldDB" id="A0A2S7N2X5"/>
<name>A0A2S7N2X5_9BACI</name>
<evidence type="ECO:0000313" key="2">
    <source>
        <dbReference type="EMBL" id="PQD96353.1"/>
    </source>
</evidence>
<evidence type="ECO:0000256" key="1">
    <source>
        <dbReference type="SAM" id="Phobius"/>
    </source>
</evidence>
<proteinExistence type="predicted"/>
<feature type="transmembrane region" description="Helical" evidence="1">
    <location>
        <begin position="21"/>
        <end position="40"/>
    </location>
</feature>
<comment type="caution">
    <text evidence="2">The sequence shown here is derived from an EMBL/GenBank/DDBJ whole genome shotgun (WGS) entry which is preliminary data.</text>
</comment>
<organism evidence="2 3">
    <name type="scientific">Pradoshia eiseniae</name>
    <dbReference type="NCBI Taxonomy" id="2064768"/>
    <lineage>
        <taxon>Bacteria</taxon>
        <taxon>Bacillati</taxon>
        <taxon>Bacillota</taxon>
        <taxon>Bacilli</taxon>
        <taxon>Bacillales</taxon>
        <taxon>Bacillaceae</taxon>
        <taxon>Pradoshia</taxon>
    </lineage>
</organism>
<keyword evidence="1" id="KW-1133">Transmembrane helix</keyword>
<dbReference type="EMBL" id="PKOZ01000001">
    <property type="protein sequence ID" value="PQD96353.1"/>
    <property type="molecule type" value="Genomic_DNA"/>
</dbReference>
<sequence>MIRQVTKGTFTNYKYCAREHVSFYGSMFIFLLALMGFFLARLPILCKQKAGPLPGSESAHQMISK</sequence>
<accession>A0A2S7N2X5</accession>